<evidence type="ECO:0008006" key="3">
    <source>
        <dbReference type="Google" id="ProtNLM"/>
    </source>
</evidence>
<dbReference type="PANTHER" id="PTHR33376">
    <property type="match status" value="1"/>
</dbReference>
<evidence type="ECO:0000313" key="2">
    <source>
        <dbReference type="EMBL" id="VAW54719.1"/>
    </source>
</evidence>
<reference evidence="2" key="1">
    <citation type="submission" date="2018-06" db="EMBL/GenBank/DDBJ databases">
        <authorList>
            <person name="Zhirakovskaya E."/>
        </authorList>
    </citation>
    <scope>NUCLEOTIDE SEQUENCE</scope>
</reference>
<sequence>MVLTTNRLFSYFIAALLLLCSQSVIAEKVYTLKFATLLPTGTSWTNTFDSWIKEVETKSQGRLKFKMYPGGVMGDEPDVLRKIRKGQLHGGLFSGYGIGRIYSPARILELPFLFQNTDESDYVRSKLMPEIEDGFRDSGFELIGWPEVGFIHFFSKHKIQSIDDIRNSRIWLWQGDPLGEALFDAANIKPVPLSIIDVYTQLSAKHGSIDTVYMSTFGAIALQWYSKVNYATHISVTNAIGAVIISNKFFNTLPKDLQQLLKETGEAASTTIREQTRKENTKSKQLLIDNGVEFLWDWDEVNMEEFIDIRDKAAAHLVKTNYISKSFFEKTRFHLNQYRSENKTNERPN</sequence>
<protein>
    <recommendedName>
        <fullName evidence="3">TRAP-type C4-dicarboxylate transport system, periplasmic component</fullName>
    </recommendedName>
</protein>
<accession>A0A3B0WZP9</accession>
<dbReference type="InterPro" id="IPR018389">
    <property type="entry name" value="DctP_fam"/>
</dbReference>
<dbReference type="Pfam" id="PF03480">
    <property type="entry name" value="DctP"/>
    <property type="match status" value="1"/>
</dbReference>
<organism evidence="2">
    <name type="scientific">hydrothermal vent metagenome</name>
    <dbReference type="NCBI Taxonomy" id="652676"/>
    <lineage>
        <taxon>unclassified sequences</taxon>
        <taxon>metagenomes</taxon>
        <taxon>ecological metagenomes</taxon>
    </lineage>
</organism>
<name>A0A3B0WZP9_9ZZZZ</name>
<dbReference type="PANTHER" id="PTHR33376:SF3">
    <property type="entry name" value="C4-DICARBOXYLATE-BINDING PROTEIN"/>
    <property type="match status" value="1"/>
</dbReference>
<dbReference type="AlphaFoldDB" id="A0A3B0WZP9"/>
<dbReference type="EMBL" id="UOFE01000043">
    <property type="protein sequence ID" value="VAW54719.1"/>
    <property type="molecule type" value="Genomic_DNA"/>
</dbReference>
<evidence type="ECO:0000256" key="1">
    <source>
        <dbReference type="ARBA" id="ARBA00022729"/>
    </source>
</evidence>
<dbReference type="InterPro" id="IPR038404">
    <property type="entry name" value="TRAP_DctP_sf"/>
</dbReference>
<dbReference type="CDD" id="cd13670">
    <property type="entry name" value="PBP2_TRAP_Tp0957_like"/>
    <property type="match status" value="1"/>
</dbReference>
<dbReference type="Gene3D" id="3.40.190.170">
    <property type="entry name" value="Bacterial extracellular solute-binding protein, family 7"/>
    <property type="match status" value="1"/>
</dbReference>
<proteinExistence type="predicted"/>
<dbReference type="NCBIfam" id="NF037995">
    <property type="entry name" value="TRAP_S1"/>
    <property type="match status" value="1"/>
</dbReference>
<dbReference type="GO" id="GO:0055085">
    <property type="term" value="P:transmembrane transport"/>
    <property type="evidence" value="ECO:0007669"/>
    <property type="project" value="InterPro"/>
</dbReference>
<gene>
    <name evidence="2" type="ORF">MNBD_GAMMA05-1302</name>
</gene>
<keyword evidence="1" id="KW-0732">Signal</keyword>